<keyword evidence="4" id="KW-1185">Reference proteome</keyword>
<evidence type="ECO:0000313" key="4">
    <source>
        <dbReference type="Proteomes" id="UP000076976"/>
    </source>
</evidence>
<name>A0A176QCT5_9MICO</name>
<keyword evidence="2" id="KW-0808">Transferase</keyword>
<evidence type="ECO:0000256" key="2">
    <source>
        <dbReference type="ARBA" id="ARBA00022679"/>
    </source>
</evidence>
<dbReference type="SUPFAM" id="SSF53335">
    <property type="entry name" value="S-adenosyl-L-methionine-dependent methyltransferases"/>
    <property type="match status" value="1"/>
</dbReference>
<keyword evidence="1" id="KW-0489">Methyltransferase</keyword>
<evidence type="ECO:0000256" key="1">
    <source>
        <dbReference type="ARBA" id="ARBA00022603"/>
    </source>
</evidence>
<reference evidence="3 4" key="1">
    <citation type="submission" date="2016-01" db="EMBL/GenBank/DDBJ databases">
        <title>Janibacter melonis strain CD11_4 genome sequencing and assembly.</title>
        <authorList>
            <person name="Nair G.R."/>
            <person name="Kaur G."/>
            <person name="Chander A.M."/>
            <person name="Mayilraj S."/>
        </authorList>
    </citation>
    <scope>NUCLEOTIDE SEQUENCE [LARGE SCALE GENOMIC DNA]</scope>
    <source>
        <strain evidence="3 4">CD11-4</strain>
    </source>
</reference>
<comment type="caution">
    <text evidence="3">The sequence shown here is derived from an EMBL/GenBank/DDBJ whole genome shotgun (WGS) entry which is preliminary data.</text>
</comment>
<protein>
    <recommendedName>
        <fullName evidence="5">SAM-dependent methyltransferase</fullName>
    </recommendedName>
</protein>
<organism evidence="3 4">
    <name type="scientific">Janibacter melonis</name>
    <dbReference type="NCBI Taxonomy" id="262209"/>
    <lineage>
        <taxon>Bacteria</taxon>
        <taxon>Bacillati</taxon>
        <taxon>Actinomycetota</taxon>
        <taxon>Actinomycetes</taxon>
        <taxon>Micrococcales</taxon>
        <taxon>Intrasporangiaceae</taxon>
        <taxon>Janibacter</taxon>
    </lineage>
</organism>
<dbReference type="EMBL" id="LQZG01000002">
    <property type="protein sequence ID" value="OAB87568.1"/>
    <property type="molecule type" value="Genomic_DNA"/>
</dbReference>
<gene>
    <name evidence="3" type="ORF">AWH69_05760</name>
</gene>
<dbReference type="Pfam" id="PF02636">
    <property type="entry name" value="Methyltransf_28"/>
    <property type="match status" value="1"/>
</dbReference>
<accession>A0A176QCT5</accession>
<dbReference type="Gene3D" id="3.40.50.12710">
    <property type="match status" value="1"/>
</dbReference>
<evidence type="ECO:0000313" key="3">
    <source>
        <dbReference type="EMBL" id="OAB87568.1"/>
    </source>
</evidence>
<dbReference type="STRING" id="262209.AWH69_05760"/>
<dbReference type="InterPro" id="IPR038375">
    <property type="entry name" value="NDUFAF7_sf"/>
</dbReference>
<proteinExistence type="predicted"/>
<dbReference type="RefSeq" id="WP_068273032.1">
    <property type="nucleotide sequence ID" value="NZ_LQZG01000002.1"/>
</dbReference>
<dbReference type="Proteomes" id="UP000076976">
    <property type="component" value="Unassembled WGS sequence"/>
</dbReference>
<dbReference type="GO" id="GO:0008168">
    <property type="term" value="F:methyltransferase activity"/>
    <property type="evidence" value="ECO:0007669"/>
    <property type="project" value="UniProtKB-KW"/>
</dbReference>
<dbReference type="AlphaFoldDB" id="A0A176QCT5"/>
<evidence type="ECO:0008006" key="5">
    <source>
        <dbReference type="Google" id="ProtNLM"/>
    </source>
</evidence>
<dbReference type="GO" id="GO:0032259">
    <property type="term" value="P:methylation"/>
    <property type="evidence" value="ECO:0007669"/>
    <property type="project" value="UniProtKB-KW"/>
</dbReference>
<dbReference type="InterPro" id="IPR029063">
    <property type="entry name" value="SAM-dependent_MTases_sf"/>
</dbReference>
<sequence>MSTWARAWHDALYGEDGFYRRAEGPSGHFETATHGPVGRALATTLIGLARDAGAHAVVDVGAGRGELLHALRDAGHEGPLLGVDVVERPADLDPASGWVRSPGGAALPSARDVEEALGAPLDGALVVAHEWLDVVPCVVAQVDDAGSLREVHVDPDGTETLGEDVGADDLAWAQRWWPAREPGQRVEVGRARDDAWSGMLDAWRPRAAVAVDYGHVRSQRPEPGTLSGYRDGAVTAPTPDGSCDVTAHVAVDSLRHDELVMGADAVRRWGPSAASPEHDLARRDPAGYLDALARASAAAALLGPPYGDFWWVVARG</sequence>
<dbReference type="InterPro" id="IPR003788">
    <property type="entry name" value="NDUFAF7"/>
</dbReference>